<accession>M6GDR6</accession>
<organism evidence="1 2">
    <name type="scientific">Leptospira interrogans str. 2006001854</name>
    <dbReference type="NCBI Taxonomy" id="1001590"/>
    <lineage>
        <taxon>Bacteria</taxon>
        <taxon>Pseudomonadati</taxon>
        <taxon>Spirochaetota</taxon>
        <taxon>Spirochaetia</taxon>
        <taxon>Leptospirales</taxon>
        <taxon>Leptospiraceae</taxon>
        <taxon>Leptospira</taxon>
    </lineage>
</organism>
<evidence type="ECO:0000313" key="1">
    <source>
        <dbReference type="EMBL" id="EMM83098.1"/>
    </source>
</evidence>
<sequence length="76" mass="8397">MKKTFVSRVIVLGENPSETDLKEWATKSNLESTIRVIPSGSFLDKTYGGGSYIKTRYGSSTPGVNSREPLILNLFL</sequence>
<name>M6GDR6_LEPIR</name>
<protein>
    <submittedName>
        <fullName evidence="1">Uncharacterized protein</fullName>
    </submittedName>
</protein>
<comment type="caution">
    <text evidence="1">The sequence shown here is derived from an EMBL/GenBank/DDBJ whole genome shotgun (WGS) entry which is preliminary data.</text>
</comment>
<gene>
    <name evidence="1" type="ORF">LEP1GSC037_2379</name>
</gene>
<dbReference type="Proteomes" id="UP000012128">
    <property type="component" value="Unassembled WGS sequence"/>
</dbReference>
<evidence type="ECO:0000313" key="2">
    <source>
        <dbReference type="Proteomes" id="UP000012128"/>
    </source>
</evidence>
<reference evidence="1 2" key="1">
    <citation type="submission" date="2013-01" db="EMBL/GenBank/DDBJ databases">
        <authorList>
            <person name="Harkins D.M."/>
            <person name="Durkin A.S."/>
            <person name="Brinkac L.M."/>
            <person name="Haft D.H."/>
            <person name="Selengut J.D."/>
            <person name="Sanka R."/>
            <person name="DePew J."/>
            <person name="Purushe J."/>
            <person name="Hospenthal D.R."/>
            <person name="Murray C.K."/>
            <person name="Pimentel G."/>
            <person name="Wasfy M."/>
            <person name="Parker T."/>
            <person name="Miller R.S."/>
            <person name="Vinetz J.M."/>
            <person name="Sutton G.G."/>
            <person name="Nierman W.C."/>
            <person name="Fouts D.E."/>
        </authorList>
    </citation>
    <scope>NUCLEOTIDE SEQUENCE [LARGE SCALE GENOMIC DNA]</scope>
    <source>
        <strain evidence="1 2">2006001854</strain>
    </source>
</reference>
<proteinExistence type="predicted"/>
<dbReference type="EMBL" id="AFLW02000066">
    <property type="protein sequence ID" value="EMM83098.1"/>
    <property type="molecule type" value="Genomic_DNA"/>
</dbReference>
<dbReference type="AlphaFoldDB" id="M6GDR6"/>